<reference evidence="7" key="2">
    <citation type="journal article" date="2023" name="IMA Fungus">
        <title>Comparative genomic study of the Penicillium genus elucidates a diverse pangenome and 15 lateral gene transfer events.</title>
        <authorList>
            <person name="Petersen C."/>
            <person name="Sorensen T."/>
            <person name="Nielsen M.R."/>
            <person name="Sondergaard T.E."/>
            <person name="Sorensen J.L."/>
            <person name="Fitzpatrick D.A."/>
            <person name="Frisvad J.C."/>
            <person name="Nielsen K.L."/>
        </authorList>
    </citation>
    <scope>NUCLEOTIDE SEQUENCE</scope>
    <source>
        <strain evidence="7">IBT 17660</strain>
    </source>
</reference>
<dbReference type="OrthoDB" id="3934656at2759"/>
<dbReference type="GO" id="GO:0004497">
    <property type="term" value="F:monooxygenase activity"/>
    <property type="evidence" value="ECO:0007669"/>
    <property type="project" value="UniProtKB-KW"/>
</dbReference>
<dbReference type="InterPro" id="IPR050121">
    <property type="entry name" value="Cytochrome_P450_monoxygenase"/>
</dbReference>
<name>A0A9W9WFY4_9EURO</name>
<dbReference type="InterPro" id="IPR001128">
    <property type="entry name" value="Cyt_P450"/>
</dbReference>
<evidence type="ECO:0000256" key="2">
    <source>
        <dbReference type="ARBA" id="ARBA00022723"/>
    </source>
</evidence>
<proteinExistence type="inferred from homology"/>
<comment type="cofactor">
    <cofactor evidence="1 5">
        <name>heme</name>
        <dbReference type="ChEBI" id="CHEBI:30413"/>
    </cofactor>
</comment>
<feature type="non-terminal residue" evidence="7">
    <location>
        <position position="1"/>
    </location>
</feature>
<dbReference type="InterPro" id="IPR036396">
    <property type="entry name" value="Cyt_P450_sf"/>
</dbReference>
<dbReference type="AlphaFoldDB" id="A0A9W9WFY4"/>
<dbReference type="PROSITE" id="PS00086">
    <property type="entry name" value="CYTOCHROME_P450"/>
    <property type="match status" value="1"/>
</dbReference>
<dbReference type="SUPFAM" id="SSF48264">
    <property type="entry name" value="Cytochrome P450"/>
    <property type="match status" value="1"/>
</dbReference>
<evidence type="ECO:0000256" key="5">
    <source>
        <dbReference type="PIRSR" id="PIRSR602401-1"/>
    </source>
</evidence>
<dbReference type="PANTHER" id="PTHR24305">
    <property type="entry name" value="CYTOCHROME P450"/>
    <property type="match status" value="1"/>
</dbReference>
<keyword evidence="4 5" id="KW-0408">Iron</keyword>
<dbReference type="GO" id="GO:0043386">
    <property type="term" value="P:mycotoxin biosynthetic process"/>
    <property type="evidence" value="ECO:0007669"/>
    <property type="project" value="UniProtKB-ARBA"/>
</dbReference>
<organism evidence="7 8">
    <name type="scientific">Penicillium desertorum</name>
    <dbReference type="NCBI Taxonomy" id="1303715"/>
    <lineage>
        <taxon>Eukaryota</taxon>
        <taxon>Fungi</taxon>
        <taxon>Dikarya</taxon>
        <taxon>Ascomycota</taxon>
        <taxon>Pezizomycotina</taxon>
        <taxon>Eurotiomycetes</taxon>
        <taxon>Eurotiomycetidae</taxon>
        <taxon>Eurotiales</taxon>
        <taxon>Aspergillaceae</taxon>
        <taxon>Penicillium</taxon>
    </lineage>
</organism>
<accession>A0A9W9WFY4</accession>
<keyword evidence="2 5" id="KW-0479">Metal-binding</keyword>
<reference evidence="7" key="1">
    <citation type="submission" date="2022-12" db="EMBL/GenBank/DDBJ databases">
        <authorList>
            <person name="Petersen C."/>
        </authorList>
    </citation>
    <scope>NUCLEOTIDE SEQUENCE</scope>
    <source>
        <strain evidence="7">IBT 17660</strain>
    </source>
</reference>
<evidence type="ECO:0000313" key="7">
    <source>
        <dbReference type="EMBL" id="KAJ5458843.1"/>
    </source>
</evidence>
<gene>
    <name evidence="7" type="ORF">N7530_010787</name>
</gene>
<dbReference type="Proteomes" id="UP001147760">
    <property type="component" value="Unassembled WGS sequence"/>
</dbReference>
<comment type="similarity">
    <text evidence="6">Belongs to the cytochrome P450 family.</text>
</comment>
<evidence type="ECO:0000256" key="1">
    <source>
        <dbReference type="ARBA" id="ARBA00001971"/>
    </source>
</evidence>
<dbReference type="Pfam" id="PF00067">
    <property type="entry name" value="p450"/>
    <property type="match status" value="1"/>
</dbReference>
<dbReference type="InterPro" id="IPR017972">
    <property type="entry name" value="Cyt_P450_CS"/>
</dbReference>
<evidence type="ECO:0000313" key="8">
    <source>
        <dbReference type="Proteomes" id="UP001147760"/>
    </source>
</evidence>
<protein>
    <submittedName>
        <fullName evidence="7">Cytochrome P450</fullName>
    </submittedName>
</protein>
<keyword evidence="6" id="KW-0503">Monooxygenase</keyword>
<dbReference type="CDD" id="cd11060">
    <property type="entry name" value="CYP57A1-like"/>
    <property type="match status" value="1"/>
</dbReference>
<evidence type="ECO:0000256" key="6">
    <source>
        <dbReference type="RuleBase" id="RU000461"/>
    </source>
</evidence>
<feature type="binding site" description="axial binding residue" evidence="5">
    <location>
        <position position="327"/>
    </location>
    <ligand>
        <name>heme</name>
        <dbReference type="ChEBI" id="CHEBI:30413"/>
    </ligand>
    <ligandPart>
        <name>Fe</name>
        <dbReference type="ChEBI" id="CHEBI:18248"/>
    </ligandPart>
</feature>
<dbReference type="PRINTS" id="PR00385">
    <property type="entry name" value="P450"/>
</dbReference>
<dbReference type="GO" id="GO:0005506">
    <property type="term" value="F:iron ion binding"/>
    <property type="evidence" value="ECO:0007669"/>
    <property type="project" value="InterPro"/>
</dbReference>
<evidence type="ECO:0000256" key="3">
    <source>
        <dbReference type="ARBA" id="ARBA00023002"/>
    </source>
</evidence>
<dbReference type="GO" id="GO:0016705">
    <property type="term" value="F:oxidoreductase activity, acting on paired donors, with incorporation or reduction of molecular oxygen"/>
    <property type="evidence" value="ECO:0007669"/>
    <property type="project" value="InterPro"/>
</dbReference>
<keyword evidence="3 6" id="KW-0560">Oxidoreductase</keyword>
<dbReference type="GO" id="GO:0020037">
    <property type="term" value="F:heme binding"/>
    <property type="evidence" value="ECO:0007669"/>
    <property type="project" value="InterPro"/>
</dbReference>
<keyword evidence="5 6" id="KW-0349">Heme</keyword>
<dbReference type="PRINTS" id="PR00463">
    <property type="entry name" value="EP450I"/>
</dbReference>
<sequence>PVVRVGPKRYSIIQPQAVKTIYDLSEKGTKSSYYDGRGNGDELFTMRDNIEHRDRRRKVASLYSMSAMFYAWDVIGEITVGQTPEREGHDEIHTANNNMARLGLLPELQKPYRILEKLIFGGHPMARVINYITSQCQKHRDSKIGAKMKSQYDTFLRKILELEAAHKVEMKNVFDACGSNIGAGSDTTGISLSAAIYYLYRNPDKLARLREEIDMMTSKGLISDPVTYHQAKDMPCLNAVIKETLRIHPAVGTILPRVVPKGGMTLGGYHFLEGTHVGTNAWLLHYSEAVYGPDADQYRPERWLEDKSDLEYRDSMMFAFGGGSRTCIGRNITLLEMTKFLPQIVCKIDFKFEDREKPWDLSCSFLVYPSYKCWVELRENKGQK</sequence>
<evidence type="ECO:0000256" key="4">
    <source>
        <dbReference type="ARBA" id="ARBA00023004"/>
    </source>
</evidence>
<dbReference type="Gene3D" id="1.10.630.10">
    <property type="entry name" value="Cytochrome P450"/>
    <property type="match status" value="1"/>
</dbReference>
<dbReference type="EMBL" id="JAPWDO010000008">
    <property type="protein sequence ID" value="KAJ5458843.1"/>
    <property type="molecule type" value="Genomic_DNA"/>
</dbReference>
<dbReference type="InterPro" id="IPR002401">
    <property type="entry name" value="Cyt_P450_E_grp-I"/>
</dbReference>
<keyword evidence="8" id="KW-1185">Reference proteome</keyword>
<comment type="caution">
    <text evidence="7">The sequence shown here is derived from an EMBL/GenBank/DDBJ whole genome shotgun (WGS) entry which is preliminary data.</text>
</comment>
<dbReference type="PANTHER" id="PTHR24305:SF190">
    <property type="entry name" value="P450, PUTATIVE (EUROFUNG)-RELATED"/>
    <property type="match status" value="1"/>
</dbReference>